<feature type="transmembrane region" description="Helical" evidence="7">
    <location>
        <begin position="95"/>
        <end position="114"/>
    </location>
</feature>
<dbReference type="EMBL" id="JBHRZO010000001">
    <property type="protein sequence ID" value="MFC3846984.1"/>
    <property type="molecule type" value="Genomic_DNA"/>
</dbReference>
<feature type="transmembrane region" description="Helical" evidence="7">
    <location>
        <begin position="297"/>
        <end position="318"/>
    </location>
</feature>
<keyword evidence="4 7" id="KW-0812">Transmembrane</keyword>
<keyword evidence="3" id="KW-1003">Cell membrane</keyword>
<evidence type="ECO:0000259" key="8">
    <source>
        <dbReference type="PROSITE" id="PS50850"/>
    </source>
</evidence>
<dbReference type="CDD" id="cd17472">
    <property type="entry name" value="MFS_YajR_like"/>
    <property type="match status" value="1"/>
</dbReference>
<keyword evidence="2" id="KW-0813">Transport</keyword>
<comment type="caution">
    <text evidence="9">The sequence shown here is derived from an EMBL/GenBank/DDBJ whole genome shotgun (WGS) entry which is preliminary data.</text>
</comment>
<evidence type="ECO:0000256" key="2">
    <source>
        <dbReference type="ARBA" id="ARBA00022448"/>
    </source>
</evidence>
<dbReference type="InterPro" id="IPR020846">
    <property type="entry name" value="MFS_dom"/>
</dbReference>
<evidence type="ECO:0000256" key="4">
    <source>
        <dbReference type="ARBA" id="ARBA00022692"/>
    </source>
</evidence>
<evidence type="ECO:0000256" key="7">
    <source>
        <dbReference type="SAM" id="Phobius"/>
    </source>
</evidence>
<feature type="transmembrane region" description="Helical" evidence="7">
    <location>
        <begin position="237"/>
        <end position="257"/>
    </location>
</feature>
<feature type="transmembrane region" description="Helical" evidence="7">
    <location>
        <begin position="156"/>
        <end position="173"/>
    </location>
</feature>
<feature type="transmembrane region" description="Helical" evidence="7">
    <location>
        <begin position="70"/>
        <end position="89"/>
    </location>
</feature>
<evidence type="ECO:0000313" key="10">
    <source>
        <dbReference type="Proteomes" id="UP001595783"/>
    </source>
</evidence>
<feature type="domain" description="Major facilitator superfamily (MFS) profile" evidence="8">
    <location>
        <begin position="4"/>
        <end position="386"/>
    </location>
</feature>
<gene>
    <name evidence="9" type="ORF">ACFOPX_00325</name>
</gene>
<organism evidence="9 10">
    <name type="scientific">Helicobacter baculiformis</name>
    <dbReference type="NCBI Taxonomy" id="427351"/>
    <lineage>
        <taxon>Bacteria</taxon>
        <taxon>Pseudomonadati</taxon>
        <taxon>Campylobacterota</taxon>
        <taxon>Epsilonproteobacteria</taxon>
        <taxon>Campylobacterales</taxon>
        <taxon>Helicobacteraceae</taxon>
        <taxon>Helicobacter</taxon>
    </lineage>
</organism>
<accession>A0ABV7ZFE2</accession>
<dbReference type="PANTHER" id="PTHR23517">
    <property type="entry name" value="RESISTANCE PROTEIN MDTM, PUTATIVE-RELATED-RELATED"/>
    <property type="match status" value="1"/>
</dbReference>
<dbReference type="PANTHER" id="PTHR23517:SF2">
    <property type="entry name" value="MULTIDRUG RESISTANCE PROTEIN MDTH"/>
    <property type="match status" value="1"/>
</dbReference>
<dbReference type="Pfam" id="PF07690">
    <property type="entry name" value="MFS_1"/>
    <property type="match status" value="1"/>
</dbReference>
<dbReference type="Gene3D" id="1.20.1250.20">
    <property type="entry name" value="MFS general substrate transporter like domains"/>
    <property type="match status" value="1"/>
</dbReference>
<feature type="transmembrane region" description="Helical" evidence="7">
    <location>
        <begin position="363"/>
        <end position="380"/>
    </location>
</feature>
<dbReference type="InterPro" id="IPR036259">
    <property type="entry name" value="MFS_trans_sf"/>
</dbReference>
<feature type="transmembrane region" description="Helical" evidence="7">
    <location>
        <begin position="200"/>
        <end position="225"/>
    </location>
</feature>
<sequence>MLKQILPLVFVSSLRFLGLFIVLPVISLYATSFHASALMMGLAVGGAYFTQIVFQTPIGMLSDRYSRKGVVIACLGIFTLGSLLCFFAHDVVWLVVGRFVQGMGAMGGVLSAMVADEVAEEQRTHAMALMGAGIFMSFTAAMVIGPSVGMAFGVEWLFLLTALLSLAAMGLMFKVPNSPKILYTLKEKPSIRAVLENKDILIINACSFFEKCLMTLIFVLIPLAIVHEFSMDKSALWKVYTAGAVLGMISMAPAAIIAEKFGKAKAVLLTGVILFLVAYACLAYADHNPQSPMRWLFIAGIMVFFTGFGTLEPIMQSLASKLAKAHQRGLVLGMFVTYGYTGSFIGGLLGGMGYTYLGVKTSAFIVMGVCILWGILVLCLNNPNKQQNVYFPLDAFDCEQFGALEEIPGVIEWYVNETQNTIIVKYDVSLLSEEEIIEHSKSFRKSYST</sequence>
<keyword evidence="6 7" id="KW-0472">Membrane</keyword>
<feature type="transmembrane region" description="Helical" evidence="7">
    <location>
        <begin position="7"/>
        <end position="30"/>
    </location>
</feature>
<evidence type="ECO:0000313" key="9">
    <source>
        <dbReference type="EMBL" id="MFC3846984.1"/>
    </source>
</evidence>
<dbReference type="SUPFAM" id="SSF103473">
    <property type="entry name" value="MFS general substrate transporter"/>
    <property type="match status" value="1"/>
</dbReference>
<protein>
    <submittedName>
        <fullName evidence="9">MFS transporter</fullName>
    </submittedName>
</protein>
<name>A0ABV7ZFE2_9HELI</name>
<proteinExistence type="predicted"/>
<dbReference type="Proteomes" id="UP001595783">
    <property type="component" value="Unassembled WGS sequence"/>
</dbReference>
<keyword evidence="10" id="KW-1185">Reference proteome</keyword>
<feature type="transmembrane region" description="Helical" evidence="7">
    <location>
        <begin position="330"/>
        <end position="357"/>
    </location>
</feature>
<feature type="transmembrane region" description="Helical" evidence="7">
    <location>
        <begin position="36"/>
        <end position="58"/>
    </location>
</feature>
<evidence type="ECO:0000256" key="5">
    <source>
        <dbReference type="ARBA" id="ARBA00022989"/>
    </source>
</evidence>
<dbReference type="RefSeq" id="WP_104752689.1">
    <property type="nucleotide sequence ID" value="NZ_FZMF01000040.1"/>
</dbReference>
<feature type="transmembrane region" description="Helical" evidence="7">
    <location>
        <begin position="126"/>
        <end position="144"/>
    </location>
</feature>
<dbReference type="InterPro" id="IPR050171">
    <property type="entry name" value="MFS_Transporters"/>
</dbReference>
<evidence type="ECO:0000256" key="3">
    <source>
        <dbReference type="ARBA" id="ARBA00022475"/>
    </source>
</evidence>
<feature type="transmembrane region" description="Helical" evidence="7">
    <location>
        <begin position="266"/>
        <end position="285"/>
    </location>
</feature>
<evidence type="ECO:0000256" key="6">
    <source>
        <dbReference type="ARBA" id="ARBA00023136"/>
    </source>
</evidence>
<keyword evidence="5 7" id="KW-1133">Transmembrane helix</keyword>
<dbReference type="InterPro" id="IPR011701">
    <property type="entry name" value="MFS"/>
</dbReference>
<evidence type="ECO:0000256" key="1">
    <source>
        <dbReference type="ARBA" id="ARBA00004651"/>
    </source>
</evidence>
<reference evidence="10" key="1">
    <citation type="journal article" date="2019" name="Int. J. Syst. Evol. Microbiol.">
        <title>The Global Catalogue of Microorganisms (GCM) 10K type strain sequencing project: providing services to taxonomists for standard genome sequencing and annotation.</title>
        <authorList>
            <consortium name="The Broad Institute Genomics Platform"/>
            <consortium name="The Broad Institute Genome Sequencing Center for Infectious Disease"/>
            <person name="Wu L."/>
            <person name="Ma J."/>
        </authorList>
    </citation>
    <scope>NUCLEOTIDE SEQUENCE [LARGE SCALE GENOMIC DNA]</scope>
    <source>
        <strain evidence="10">CCUG 53816</strain>
    </source>
</reference>
<comment type="subcellular location">
    <subcellularLocation>
        <location evidence="1">Cell membrane</location>
        <topology evidence="1">Multi-pass membrane protein</topology>
    </subcellularLocation>
</comment>
<dbReference type="PROSITE" id="PS50850">
    <property type="entry name" value="MFS"/>
    <property type="match status" value="1"/>
</dbReference>